<dbReference type="AlphaFoldDB" id="A0A445N2C6"/>
<dbReference type="Gene3D" id="3.40.50.1580">
    <property type="entry name" value="Nucleoside phosphorylase domain"/>
    <property type="match status" value="1"/>
</dbReference>
<dbReference type="SUPFAM" id="SSF53167">
    <property type="entry name" value="Purine and uridine phosphorylases"/>
    <property type="match status" value="1"/>
</dbReference>
<name>A0A445N2C6_9BACT</name>
<dbReference type="EMBL" id="OJIN01000221">
    <property type="protein sequence ID" value="SPD75859.1"/>
    <property type="molecule type" value="Genomic_DNA"/>
</dbReference>
<evidence type="ECO:0000313" key="2">
    <source>
        <dbReference type="EMBL" id="SPD75859.1"/>
    </source>
</evidence>
<dbReference type="PANTHER" id="PTHR46832:SF1">
    <property type="entry name" value="5'-METHYLTHIOADENOSINE_S-ADENOSYLHOMOCYSTEINE NUCLEOSIDASE"/>
    <property type="match status" value="1"/>
</dbReference>
<dbReference type="PANTHER" id="PTHR46832">
    <property type="entry name" value="5'-METHYLTHIOADENOSINE/S-ADENOSYLHOMOCYSTEINE NUCLEOSIDASE"/>
    <property type="match status" value="1"/>
</dbReference>
<gene>
    <name evidence="2" type="ORF">PITCH_A760069</name>
</gene>
<protein>
    <recommendedName>
        <fullName evidence="1">Nucleoside phosphorylase domain-containing protein</fullName>
    </recommendedName>
</protein>
<dbReference type="GO" id="GO:0009116">
    <property type="term" value="P:nucleoside metabolic process"/>
    <property type="evidence" value="ECO:0007669"/>
    <property type="project" value="InterPro"/>
</dbReference>
<sequence length="209" mass="23395">MEKDPLIAIVMATMIEAKPFVTGMSMQQIEKKPFVIFKQDNILLAISGIGKTNAAIATAYCCQRFNPAGVCNLGAAGAADLTHRLGDVFHITKIIEHDRPELTSGKPTIHQPDVLDGFLTAILSTSDRAILDPDERSLISENADLMDMEGASVTRACRIFETKCHIFKFVSDTPEHTKDNDIIQNIRLYRTPFYQFFNRSIIHRLLHYG</sequence>
<dbReference type="Pfam" id="PF01048">
    <property type="entry name" value="PNP_UDP_1"/>
    <property type="match status" value="1"/>
</dbReference>
<evidence type="ECO:0000259" key="1">
    <source>
        <dbReference type="Pfam" id="PF01048"/>
    </source>
</evidence>
<dbReference type="GO" id="GO:0019284">
    <property type="term" value="P:L-methionine salvage from S-adenosylmethionine"/>
    <property type="evidence" value="ECO:0007669"/>
    <property type="project" value="TreeGrafter"/>
</dbReference>
<dbReference type="GO" id="GO:0005829">
    <property type="term" value="C:cytosol"/>
    <property type="evidence" value="ECO:0007669"/>
    <property type="project" value="TreeGrafter"/>
</dbReference>
<dbReference type="GO" id="GO:0008782">
    <property type="term" value="F:adenosylhomocysteine nucleosidase activity"/>
    <property type="evidence" value="ECO:0007669"/>
    <property type="project" value="TreeGrafter"/>
</dbReference>
<proteinExistence type="predicted"/>
<organism evidence="2">
    <name type="scientific">uncultured Desulfobacterium sp</name>
    <dbReference type="NCBI Taxonomy" id="201089"/>
    <lineage>
        <taxon>Bacteria</taxon>
        <taxon>Pseudomonadati</taxon>
        <taxon>Thermodesulfobacteriota</taxon>
        <taxon>Desulfobacteria</taxon>
        <taxon>Desulfobacterales</taxon>
        <taxon>Desulfobacteriaceae</taxon>
        <taxon>Desulfobacterium</taxon>
        <taxon>environmental samples</taxon>
    </lineage>
</organism>
<dbReference type="GO" id="GO:0008930">
    <property type="term" value="F:methylthioadenosine nucleosidase activity"/>
    <property type="evidence" value="ECO:0007669"/>
    <property type="project" value="TreeGrafter"/>
</dbReference>
<dbReference type="InterPro" id="IPR035994">
    <property type="entry name" value="Nucleoside_phosphorylase_sf"/>
</dbReference>
<reference evidence="2" key="1">
    <citation type="submission" date="2018-01" db="EMBL/GenBank/DDBJ databases">
        <authorList>
            <person name="Regsiter A."/>
            <person name="William W."/>
        </authorList>
    </citation>
    <scope>NUCLEOTIDE SEQUENCE</scope>
    <source>
        <strain evidence="2">TRIP AH-1</strain>
    </source>
</reference>
<feature type="domain" description="Nucleoside phosphorylase" evidence="1">
    <location>
        <begin position="33"/>
        <end position="108"/>
    </location>
</feature>
<accession>A0A445N2C6</accession>
<dbReference type="InterPro" id="IPR000845">
    <property type="entry name" value="Nucleoside_phosphorylase_d"/>
</dbReference>